<evidence type="ECO:0000313" key="2">
    <source>
        <dbReference type="EMBL" id="KRY29963.1"/>
    </source>
</evidence>
<evidence type="ECO:0000313" key="3">
    <source>
        <dbReference type="Proteomes" id="UP000054653"/>
    </source>
</evidence>
<protein>
    <submittedName>
        <fullName evidence="2">Uncharacterized protein</fullName>
    </submittedName>
</protein>
<organism evidence="2 3">
    <name type="scientific">Trichinella britovi</name>
    <name type="common">Parasitic roundworm</name>
    <dbReference type="NCBI Taxonomy" id="45882"/>
    <lineage>
        <taxon>Eukaryota</taxon>
        <taxon>Metazoa</taxon>
        <taxon>Ecdysozoa</taxon>
        <taxon>Nematoda</taxon>
        <taxon>Enoplea</taxon>
        <taxon>Dorylaimia</taxon>
        <taxon>Trichinellida</taxon>
        <taxon>Trichinellidae</taxon>
        <taxon>Trichinella</taxon>
    </lineage>
</organism>
<dbReference type="OMA" id="CKKTPAL"/>
<feature type="non-terminal residue" evidence="2">
    <location>
        <position position="267"/>
    </location>
</feature>
<feature type="region of interest" description="Disordered" evidence="1">
    <location>
        <begin position="53"/>
        <end position="106"/>
    </location>
</feature>
<feature type="region of interest" description="Disordered" evidence="1">
    <location>
        <begin position="134"/>
        <end position="267"/>
    </location>
</feature>
<gene>
    <name evidence="2" type="ORF">T03_16275</name>
</gene>
<feature type="compositionally biased region" description="Basic residues" evidence="1">
    <location>
        <begin position="136"/>
        <end position="150"/>
    </location>
</feature>
<feature type="compositionally biased region" description="Basic residues" evidence="1">
    <location>
        <begin position="59"/>
        <end position="70"/>
    </location>
</feature>
<dbReference type="AlphaFoldDB" id="A0A0V1AYX6"/>
<feature type="compositionally biased region" description="Basic and acidic residues" evidence="1">
    <location>
        <begin position="258"/>
        <end position="267"/>
    </location>
</feature>
<sequence>TFGRVLAPPFVAGRPDIALHSGTAYSLRGSVLQSLEVERLRSVKWFGRSSDSRVAASMHCKKTPALKSGRRREVTDEGQTEQRERRRGSRDSTSATDLGSRMVTRGRKKMMEASVREAVHHEVASTSTVVVDVVKPTKKNTGKTARRTRRAPSGDVEYVTSGPSGATCGQADSYSGNAVTDRAEAKSRRSPNTVKSGRRVVKASPTSPPTNIPTPSSSPRTPCLSKRGARSKIPSTPDTSSTSGGSGKQRVLVSPLLRTEKLPDLEV</sequence>
<accession>A0A0V1AYX6</accession>
<feature type="compositionally biased region" description="Low complexity" evidence="1">
    <location>
        <begin position="234"/>
        <end position="243"/>
    </location>
</feature>
<feature type="compositionally biased region" description="Basic and acidic residues" evidence="1">
    <location>
        <begin position="71"/>
        <end position="84"/>
    </location>
</feature>
<dbReference type="EMBL" id="JYDI01001484">
    <property type="protein sequence ID" value="KRY29963.1"/>
    <property type="molecule type" value="Genomic_DNA"/>
</dbReference>
<evidence type="ECO:0000256" key="1">
    <source>
        <dbReference type="SAM" id="MobiDB-lite"/>
    </source>
</evidence>
<dbReference type="OrthoDB" id="5934693at2759"/>
<keyword evidence="3" id="KW-1185">Reference proteome</keyword>
<feature type="non-terminal residue" evidence="2">
    <location>
        <position position="1"/>
    </location>
</feature>
<proteinExistence type="predicted"/>
<comment type="caution">
    <text evidence="2">The sequence shown here is derived from an EMBL/GenBank/DDBJ whole genome shotgun (WGS) entry which is preliminary data.</text>
</comment>
<feature type="compositionally biased region" description="Low complexity" evidence="1">
    <location>
        <begin position="213"/>
        <end position="222"/>
    </location>
</feature>
<reference evidence="2 3" key="1">
    <citation type="submission" date="2015-01" db="EMBL/GenBank/DDBJ databases">
        <title>Evolution of Trichinella species and genotypes.</title>
        <authorList>
            <person name="Korhonen P.K."/>
            <person name="Edoardo P."/>
            <person name="Giuseppe L.R."/>
            <person name="Gasser R.B."/>
        </authorList>
    </citation>
    <scope>NUCLEOTIDE SEQUENCE [LARGE SCALE GENOMIC DNA]</scope>
    <source>
        <strain evidence="2">ISS120</strain>
    </source>
</reference>
<name>A0A0V1AYX6_TRIBR</name>
<dbReference type="Proteomes" id="UP000054653">
    <property type="component" value="Unassembled WGS sequence"/>
</dbReference>